<evidence type="ECO:0000313" key="2">
    <source>
        <dbReference type="Proteomes" id="UP000181936"/>
    </source>
</evidence>
<dbReference type="KEGG" id="bwh:A9C19_00425"/>
<dbReference type="AlphaFoldDB" id="A0A1L3MLW5"/>
<protein>
    <recommendedName>
        <fullName evidence="3">DUF1934 domain-containing protein</fullName>
    </recommendedName>
</protein>
<dbReference type="Pfam" id="PF09148">
    <property type="entry name" value="DUF1934"/>
    <property type="match status" value="1"/>
</dbReference>
<dbReference type="OrthoDB" id="2352933at2"/>
<evidence type="ECO:0000313" key="1">
    <source>
        <dbReference type="EMBL" id="APH03339.1"/>
    </source>
</evidence>
<dbReference type="RefSeq" id="WP_072578122.1">
    <property type="nucleotide sequence ID" value="NZ_CP016020.1"/>
</dbReference>
<gene>
    <name evidence="1" type="ORF">A9C19_00425</name>
</gene>
<evidence type="ECO:0008006" key="3">
    <source>
        <dbReference type="Google" id="ProtNLM"/>
    </source>
</evidence>
<dbReference type="STRING" id="1547283.A9C19_00425"/>
<name>A0A1L3MLW5_9BACI</name>
<organism evidence="1 2">
    <name type="scientific">Bacillus weihaiensis</name>
    <dbReference type="NCBI Taxonomy" id="1547283"/>
    <lineage>
        <taxon>Bacteria</taxon>
        <taxon>Bacillati</taxon>
        <taxon>Bacillota</taxon>
        <taxon>Bacilli</taxon>
        <taxon>Bacillales</taxon>
        <taxon>Bacillaceae</taxon>
        <taxon>Bacillus</taxon>
    </lineage>
</organism>
<dbReference type="Gene3D" id="2.40.128.20">
    <property type="match status" value="1"/>
</dbReference>
<sequence length="139" mass="15954">MTESTPVQIHVLSEIQNGQEKETIEMNTTGEYIEKGTYSYLRYEETHELGAVKTTVKMNEHEVIVMRSGAITMKQRFIKDTVTLTDYGTPFGKLQLETKTNSLSIKKAELESRLVILYDLQIDVNETHVHKLVITYKEA</sequence>
<dbReference type="SUPFAM" id="SSF50814">
    <property type="entry name" value="Lipocalins"/>
    <property type="match status" value="1"/>
</dbReference>
<dbReference type="EMBL" id="CP016020">
    <property type="protein sequence ID" value="APH03339.1"/>
    <property type="molecule type" value="Genomic_DNA"/>
</dbReference>
<dbReference type="Proteomes" id="UP000181936">
    <property type="component" value="Chromosome"/>
</dbReference>
<accession>A0A1L3MLW5</accession>
<dbReference type="InterPro" id="IPR015231">
    <property type="entry name" value="DUF1934"/>
</dbReference>
<dbReference type="InterPro" id="IPR012674">
    <property type="entry name" value="Calycin"/>
</dbReference>
<reference evidence="1 2" key="1">
    <citation type="journal article" date="2016" name="Sci. Rep.">
        <title>Complete genome sequence and transcriptomic analysis of a novel marine strain Bacillus weihaiensis reveals the mechanism of brown algae degradation.</title>
        <authorList>
            <person name="Zhu Y."/>
            <person name="Chen P."/>
            <person name="Bao Y."/>
            <person name="Men Y."/>
            <person name="Zeng Y."/>
            <person name="Yang J."/>
            <person name="Sun J."/>
            <person name="Sun Y."/>
        </authorList>
    </citation>
    <scope>NUCLEOTIDE SEQUENCE [LARGE SCALE GENOMIC DNA]</scope>
    <source>
        <strain evidence="1 2">Alg07</strain>
    </source>
</reference>
<keyword evidence="2" id="KW-1185">Reference proteome</keyword>
<proteinExistence type="predicted"/>